<dbReference type="Gramene" id="TuG1812G0500001902.01.T04">
    <property type="protein sequence ID" value="TuG1812G0500001902.01.T04"/>
    <property type="gene ID" value="TuG1812G0500001902.01"/>
</dbReference>
<protein>
    <recommendedName>
        <fullName evidence="5">CCR4-NOT transcription complex subunit 10</fullName>
    </recommendedName>
</protein>
<evidence type="ECO:0000313" key="2">
    <source>
        <dbReference type="EnsemblPlants" id="TuG1812G0500001902.01.T04"/>
    </source>
</evidence>
<feature type="region of interest" description="Disordered" evidence="1">
    <location>
        <begin position="1"/>
        <end position="21"/>
    </location>
</feature>
<dbReference type="GO" id="GO:0017148">
    <property type="term" value="P:negative regulation of translation"/>
    <property type="evidence" value="ECO:0007669"/>
    <property type="project" value="TreeGrafter"/>
</dbReference>
<name>A0A8R7UH37_TRIUA</name>
<reference evidence="2" key="3">
    <citation type="submission" date="2022-06" db="UniProtKB">
        <authorList>
            <consortium name="EnsemblPlants"/>
        </authorList>
    </citation>
    <scope>IDENTIFICATION</scope>
</reference>
<reference evidence="4" key="1">
    <citation type="journal article" date="2013" name="Nature">
        <title>Draft genome of the wheat A-genome progenitor Triticum urartu.</title>
        <authorList>
            <person name="Ling H.Q."/>
            <person name="Zhao S."/>
            <person name="Liu D."/>
            <person name="Wang J."/>
            <person name="Sun H."/>
            <person name="Zhang C."/>
            <person name="Fan H."/>
            <person name="Li D."/>
            <person name="Dong L."/>
            <person name="Tao Y."/>
            <person name="Gao C."/>
            <person name="Wu H."/>
            <person name="Li Y."/>
            <person name="Cui Y."/>
            <person name="Guo X."/>
            <person name="Zheng S."/>
            <person name="Wang B."/>
            <person name="Yu K."/>
            <person name="Liang Q."/>
            <person name="Yang W."/>
            <person name="Lou X."/>
            <person name="Chen J."/>
            <person name="Feng M."/>
            <person name="Jian J."/>
            <person name="Zhang X."/>
            <person name="Luo G."/>
            <person name="Jiang Y."/>
            <person name="Liu J."/>
            <person name="Wang Z."/>
            <person name="Sha Y."/>
            <person name="Zhang B."/>
            <person name="Wu H."/>
            <person name="Tang D."/>
            <person name="Shen Q."/>
            <person name="Xue P."/>
            <person name="Zou S."/>
            <person name="Wang X."/>
            <person name="Liu X."/>
            <person name="Wang F."/>
            <person name="Yang Y."/>
            <person name="An X."/>
            <person name="Dong Z."/>
            <person name="Zhang K."/>
            <person name="Zhang X."/>
            <person name="Luo M.C."/>
            <person name="Dvorak J."/>
            <person name="Tong Y."/>
            <person name="Wang J."/>
            <person name="Yang H."/>
            <person name="Li Z."/>
            <person name="Wang D."/>
            <person name="Zhang A."/>
            <person name="Wang J."/>
        </authorList>
    </citation>
    <scope>NUCLEOTIDE SEQUENCE</scope>
    <source>
        <strain evidence="4">cv. G1812</strain>
    </source>
</reference>
<organism evidence="2 4">
    <name type="scientific">Triticum urartu</name>
    <name type="common">Red wild einkorn</name>
    <name type="synonym">Crithodium urartu</name>
    <dbReference type="NCBI Taxonomy" id="4572"/>
    <lineage>
        <taxon>Eukaryota</taxon>
        <taxon>Viridiplantae</taxon>
        <taxon>Streptophyta</taxon>
        <taxon>Embryophyta</taxon>
        <taxon>Tracheophyta</taxon>
        <taxon>Spermatophyta</taxon>
        <taxon>Magnoliopsida</taxon>
        <taxon>Liliopsida</taxon>
        <taxon>Poales</taxon>
        <taxon>Poaceae</taxon>
        <taxon>BOP clade</taxon>
        <taxon>Pooideae</taxon>
        <taxon>Triticodae</taxon>
        <taxon>Triticeae</taxon>
        <taxon>Triticinae</taxon>
        <taxon>Triticum</taxon>
    </lineage>
</organism>
<evidence type="ECO:0000256" key="1">
    <source>
        <dbReference type="SAM" id="MobiDB-lite"/>
    </source>
</evidence>
<dbReference type="EnsemblPlants" id="TuG1812G0500001903.01.T04">
    <property type="protein sequence ID" value="TuG1812G0500001903.01.T04"/>
    <property type="gene ID" value="TuG1812G0500001903.01"/>
</dbReference>
<dbReference type="InterPro" id="IPR039740">
    <property type="entry name" value="CNOT10"/>
</dbReference>
<dbReference type="GO" id="GO:0030014">
    <property type="term" value="C:CCR4-NOT complex"/>
    <property type="evidence" value="ECO:0007669"/>
    <property type="project" value="InterPro"/>
</dbReference>
<dbReference type="GO" id="GO:0006402">
    <property type="term" value="P:mRNA catabolic process"/>
    <property type="evidence" value="ECO:0007669"/>
    <property type="project" value="TreeGrafter"/>
</dbReference>
<dbReference type="PANTHER" id="PTHR12979:SF5">
    <property type="entry name" value="CCR4-NOT TRANSCRIPTION COMPLEX SUBUNIT 10"/>
    <property type="match status" value="1"/>
</dbReference>
<proteinExistence type="predicted"/>
<keyword evidence="4" id="KW-1185">Reference proteome</keyword>
<dbReference type="Gramene" id="TuG1812G0500001903.01.T04">
    <property type="protein sequence ID" value="TuG1812G0500001903.01.T04"/>
    <property type="gene ID" value="TuG1812G0500001903.01"/>
</dbReference>
<evidence type="ECO:0008006" key="5">
    <source>
        <dbReference type="Google" id="ProtNLM"/>
    </source>
</evidence>
<evidence type="ECO:0000313" key="4">
    <source>
        <dbReference type="Proteomes" id="UP000015106"/>
    </source>
</evidence>
<gene>
    <name evidence="2" type="primary">LOC125507017</name>
    <name evidence="3" type="synonym">LOC125508872</name>
</gene>
<dbReference type="EnsemblPlants" id="TuG1812G0500001902.01.T04">
    <property type="protein sequence ID" value="TuG1812G0500001902.01.T04"/>
    <property type="gene ID" value="TuG1812G0500001902.01"/>
</dbReference>
<dbReference type="Proteomes" id="UP000015106">
    <property type="component" value="Chromosome 5"/>
</dbReference>
<evidence type="ECO:0000313" key="3">
    <source>
        <dbReference type="EnsemblPlants" id="TuG1812G0500001903.01.T04"/>
    </source>
</evidence>
<reference evidence="2" key="2">
    <citation type="submission" date="2018-03" db="EMBL/GenBank/DDBJ databases">
        <title>The Triticum urartu genome reveals the dynamic nature of wheat genome evolution.</title>
        <authorList>
            <person name="Ling H."/>
            <person name="Ma B."/>
            <person name="Shi X."/>
            <person name="Liu H."/>
            <person name="Dong L."/>
            <person name="Sun H."/>
            <person name="Cao Y."/>
            <person name="Gao Q."/>
            <person name="Zheng S."/>
            <person name="Li Y."/>
            <person name="Yu Y."/>
            <person name="Du H."/>
            <person name="Qi M."/>
            <person name="Li Y."/>
            <person name="Yu H."/>
            <person name="Cui Y."/>
            <person name="Wang N."/>
            <person name="Chen C."/>
            <person name="Wu H."/>
            <person name="Zhao Y."/>
            <person name="Zhang J."/>
            <person name="Li Y."/>
            <person name="Zhou W."/>
            <person name="Zhang B."/>
            <person name="Hu W."/>
            <person name="Eijk M."/>
            <person name="Tang J."/>
            <person name="Witsenboer H."/>
            <person name="Zhao S."/>
            <person name="Li Z."/>
            <person name="Zhang A."/>
            <person name="Wang D."/>
            <person name="Liang C."/>
        </authorList>
    </citation>
    <scope>NUCLEOTIDE SEQUENCE [LARGE SCALE GENOMIC DNA]</scope>
    <source>
        <strain evidence="2">cv. G1812</strain>
    </source>
</reference>
<dbReference type="PANTHER" id="PTHR12979">
    <property type="entry name" value="CCR4-NOT TRANSCRIPTION COMPLEX SUBUNIT 10"/>
    <property type="match status" value="1"/>
</dbReference>
<accession>A0A8R7UH37</accession>
<dbReference type="AlphaFoldDB" id="A0A8R7UH37"/>
<sequence>MEPAAPKEAPPPQPQPGVEEDGTLSATAAMARDAAVLFQSRRYAECADVLAQLLLKKEGDPKVLHNMAIAESFVDGCPDPKKLLEILGNVKIRSDELACASREQADSANGVGNNTSSEPRGSGIAPLISAAHNATAYGDEFDTTIITFNTALILYHLHDYESALSVLEPLYRNIEPIDETTALHVCFLLLDITLALQDASKAAVSFSPFTTVQPSVDIYGWLH</sequence>